<protein>
    <submittedName>
        <fullName evidence="2">Aldehyde dehydrogenase family 2 member C4-like</fullName>
    </submittedName>
</protein>
<accession>A0A5B6X426</accession>
<feature type="compositionally biased region" description="Basic and acidic residues" evidence="1">
    <location>
        <begin position="88"/>
        <end position="111"/>
    </location>
</feature>
<proteinExistence type="predicted"/>
<gene>
    <name evidence="2" type="ORF">EPI10_031818</name>
</gene>
<reference evidence="2" key="1">
    <citation type="submission" date="2019-08" db="EMBL/GenBank/DDBJ databases">
        <authorList>
            <person name="Liu F."/>
        </authorList>
    </citation>
    <scope>NUCLEOTIDE SEQUENCE [LARGE SCALE GENOMIC DNA]</scope>
    <source>
        <strain evidence="2">PA1801</strain>
        <tissue evidence="2">Leaf</tissue>
    </source>
</reference>
<dbReference type="EMBL" id="SMMG02000001">
    <property type="protein sequence ID" value="KAA3488034.1"/>
    <property type="molecule type" value="Genomic_DNA"/>
</dbReference>
<dbReference type="PANTHER" id="PTHR32108:SF5">
    <property type="entry name" value="DYNACTIN SUBUNIT 1-LIKE"/>
    <property type="match status" value="1"/>
</dbReference>
<dbReference type="AlphaFoldDB" id="A0A5B6X426"/>
<evidence type="ECO:0000256" key="1">
    <source>
        <dbReference type="SAM" id="MobiDB-lite"/>
    </source>
</evidence>
<evidence type="ECO:0000313" key="2">
    <source>
        <dbReference type="EMBL" id="KAA3488034.1"/>
    </source>
</evidence>
<comment type="caution">
    <text evidence="2">The sequence shown here is derived from an EMBL/GenBank/DDBJ whole genome shotgun (WGS) entry which is preliminary data.</text>
</comment>
<feature type="region of interest" description="Disordered" evidence="1">
    <location>
        <begin position="88"/>
        <end position="117"/>
    </location>
</feature>
<dbReference type="Proteomes" id="UP000325315">
    <property type="component" value="Unassembled WGS sequence"/>
</dbReference>
<organism evidence="2 3">
    <name type="scientific">Gossypium australe</name>
    <dbReference type="NCBI Taxonomy" id="47621"/>
    <lineage>
        <taxon>Eukaryota</taxon>
        <taxon>Viridiplantae</taxon>
        <taxon>Streptophyta</taxon>
        <taxon>Embryophyta</taxon>
        <taxon>Tracheophyta</taxon>
        <taxon>Spermatophyta</taxon>
        <taxon>Magnoliopsida</taxon>
        <taxon>eudicotyledons</taxon>
        <taxon>Gunneridae</taxon>
        <taxon>Pentapetalae</taxon>
        <taxon>rosids</taxon>
        <taxon>malvids</taxon>
        <taxon>Malvales</taxon>
        <taxon>Malvaceae</taxon>
        <taxon>Malvoideae</taxon>
        <taxon>Gossypium</taxon>
    </lineage>
</organism>
<name>A0A5B6X426_9ROSI</name>
<dbReference type="PANTHER" id="PTHR32108">
    <property type="entry name" value="DNA-DIRECTED RNA POLYMERASE SUBUNIT ALPHA"/>
    <property type="match status" value="1"/>
</dbReference>
<keyword evidence="3" id="KW-1185">Reference proteome</keyword>
<sequence>MHINPFYNFLLARPWIHSAGAVPLSLHQKLKLVMEGRPVIINAEMDIIASVTSDAPYIGADDEAIKCSFRSLEFVNATFIVEERYKPDTRQKKKGVEEEARKEKSATEWEKGQVGTNDLSPYIQNVRVRRNHLS</sequence>
<evidence type="ECO:0000313" key="3">
    <source>
        <dbReference type="Proteomes" id="UP000325315"/>
    </source>
</evidence>